<name>A0A4Q0MBC6_9SPHI</name>
<dbReference type="PANTHER" id="PTHR12151:SF25">
    <property type="entry name" value="LINALOOL DEHYDRATASE_ISOMERASE DOMAIN-CONTAINING PROTEIN"/>
    <property type="match status" value="1"/>
</dbReference>
<dbReference type="InterPro" id="IPR003782">
    <property type="entry name" value="SCO1/SenC"/>
</dbReference>
<dbReference type="GO" id="GO:0046872">
    <property type="term" value="F:metal ion binding"/>
    <property type="evidence" value="ECO:0007669"/>
    <property type="project" value="UniProtKB-KW"/>
</dbReference>
<evidence type="ECO:0000313" key="4">
    <source>
        <dbReference type="EMBL" id="RXF70454.1"/>
    </source>
</evidence>
<dbReference type="Proteomes" id="UP000290848">
    <property type="component" value="Unassembled WGS sequence"/>
</dbReference>
<feature type="disulfide bond" description="Redox-active" evidence="3">
    <location>
        <begin position="83"/>
        <end position="87"/>
    </location>
</feature>
<dbReference type="CDD" id="cd02968">
    <property type="entry name" value="SCO"/>
    <property type="match status" value="1"/>
</dbReference>
<comment type="caution">
    <text evidence="4">The sequence shown here is derived from an EMBL/GenBank/DDBJ whole genome shotgun (WGS) entry which is preliminary data.</text>
</comment>
<protein>
    <submittedName>
        <fullName evidence="4">SCO family protein</fullName>
    </submittedName>
</protein>
<accession>A0A4Q0MBC6</accession>
<dbReference type="PANTHER" id="PTHR12151">
    <property type="entry name" value="ELECTRON TRANSPORT PROTIN SCO1/SENC FAMILY MEMBER"/>
    <property type="match status" value="1"/>
</dbReference>
<keyword evidence="2" id="KW-0479">Metal-binding</keyword>
<reference evidence="4 5" key="1">
    <citation type="submission" date="2018-12" db="EMBL/GenBank/DDBJ databases">
        <title>The Draft Genome Sequence of the Soil Bacterium Pedobacter tournemirensis R1.</title>
        <authorList>
            <person name="He J."/>
        </authorList>
    </citation>
    <scope>NUCLEOTIDE SEQUENCE [LARGE SCALE GENOMIC DNA]</scope>
    <source>
        <strain evidence="4 5">R1</strain>
    </source>
</reference>
<dbReference type="Gene3D" id="3.40.30.10">
    <property type="entry name" value="Glutaredoxin"/>
    <property type="match status" value="1"/>
</dbReference>
<feature type="binding site" evidence="2">
    <location>
        <position position="83"/>
    </location>
    <ligand>
        <name>Cu cation</name>
        <dbReference type="ChEBI" id="CHEBI:23378"/>
    </ligand>
</feature>
<dbReference type="PROSITE" id="PS51257">
    <property type="entry name" value="PROKAR_LIPOPROTEIN"/>
    <property type="match status" value="1"/>
</dbReference>
<feature type="binding site" evidence="2">
    <location>
        <position position="170"/>
    </location>
    <ligand>
        <name>Cu cation</name>
        <dbReference type="ChEBI" id="CHEBI:23378"/>
    </ligand>
</feature>
<evidence type="ECO:0000256" key="2">
    <source>
        <dbReference type="PIRSR" id="PIRSR603782-1"/>
    </source>
</evidence>
<gene>
    <name evidence="4" type="ORF">EKH83_07350</name>
</gene>
<dbReference type="SUPFAM" id="SSF52833">
    <property type="entry name" value="Thioredoxin-like"/>
    <property type="match status" value="1"/>
</dbReference>
<dbReference type="RefSeq" id="WP_128768759.1">
    <property type="nucleotide sequence ID" value="NZ_RXOC01000004.1"/>
</dbReference>
<proteinExistence type="inferred from homology"/>
<dbReference type="InterPro" id="IPR036249">
    <property type="entry name" value="Thioredoxin-like_sf"/>
</dbReference>
<dbReference type="AlphaFoldDB" id="A0A4Q0MBC6"/>
<comment type="similarity">
    <text evidence="1">Belongs to the SCO1/2 family.</text>
</comment>
<organism evidence="4 5">
    <name type="scientific">Arcticibacter tournemirensis</name>
    <dbReference type="NCBI Taxonomy" id="699437"/>
    <lineage>
        <taxon>Bacteria</taxon>
        <taxon>Pseudomonadati</taxon>
        <taxon>Bacteroidota</taxon>
        <taxon>Sphingobacteriia</taxon>
        <taxon>Sphingobacteriales</taxon>
        <taxon>Sphingobacteriaceae</taxon>
        <taxon>Arcticibacter</taxon>
    </lineage>
</organism>
<keyword evidence="2" id="KW-0186">Copper</keyword>
<evidence type="ECO:0000256" key="1">
    <source>
        <dbReference type="ARBA" id="ARBA00010996"/>
    </source>
</evidence>
<feature type="binding site" evidence="2">
    <location>
        <position position="87"/>
    </location>
    <ligand>
        <name>Cu cation</name>
        <dbReference type="ChEBI" id="CHEBI:23378"/>
    </ligand>
</feature>
<evidence type="ECO:0000313" key="5">
    <source>
        <dbReference type="Proteomes" id="UP000290848"/>
    </source>
</evidence>
<dbReference type="Pfam" id="PF02630">
    <property type="entry name" value="SCO1-SenC"/>
    <property type="match status" value="1"/>
</dbReference>
<keyword evidence="3" id="KW-1015">Disulfide bond</keyword>
<sequence>MRKIISSYAPVLLGITFLLISLAGCTESHSTVSIAKKSVDDSVSEKPSVYLIESLWQKQTGETIKLDAFKGKIPVVSMIFTRCAYACPRTIADLKNIEKQLPAGIKNDVVFVLISFDDQHDSPAQLRKFATKMQTGKNWVLLHGDEEGIRDLAMVLNVKYKKQPDGSFTHSNMITMLDRNGVIKAQSEGLGADPAPILNGINNL</sequence>
<dbReference type="EMBL" id="RXOC01000004">
    <property type="protein sequence ID" value="RXF70454.1"/>
    <property type="molecule type" value="Genomic_DNA"/>
</dbReference>
<evidence type="ECO:0000256" key="3">
    <source>
        <dbReference type="PIRSR" id="PIRSR603782-2"/>
    </source>
</evidence>